<evidence type="ECO:0000313" key="10">
    <source>
        <dbReference type="EMBL" id="QHT74410.1"/>
    </source>
</evidence>
<keyword evidence="8" id="KW-0460">Magnesium</keyword>
<evidence type="ECO:0000256" key="3">
    <source>
        <dbReference type="ARBA" id="ARBA00012180"/>
    </source>
</evidence>
<organism evidence="10">
    <name type="scientific">viral metagenome</name>
    <dbReference type="NCBI Taxonomy" id="1070528"/>
    <lineage>
        <taxon>unclassified sequences</taxon>
        <taxon>metagenomes</taxon>
        <taxon>organismal metagenomes</taxon>
    </lineage>
</organism>
<evidence type="ECO:0000256" key="5">
    <source>
        <dbReference type="ARBA" id="ARBA00022723"/>
    </source>
</evidence>
<dbReference type="GO" id="GO:0043137">
    <property type="term" value="P:DNA replication, removal of RNA primer"/>
    <property type="evidence" value="ECO:0007669"/>
    <property type="project" value="TreeGrafter"/>
</dbReference>
<sequence length="228" mass="25399">MPYYAVAKGHQIGLFNTWDECKQHTHGYKGAIYKKFACKEDAEKFILDNSPKTEDMDCIESVSNVVFDADYYVYTDGACSNNGRENASAGIGIYFGENDARNVSQRIIGKQSNNTAELSAIIHLYDIIENDIKSGKKVCIVTDSEYAIKCCTTYGKKCAADSWKKSIPNKDMVMKLFEMYTDKPNVKFLHVSAHTKNTDIHSIGNAGADKLANQSIGLCECPYARLSH</sequence>
<name>A0A6C0H204_9ZZZZ</name>
<accession>A0A6C0H204</accession>
<evidence type="ECO:0000259" key="9">
    <source>
        <dbReference type="PROSITE" id="PS50879"/>
    </source>
</evidence>
<dbReference type="EMBL" id="MN739849">
    <property type="protein sequence ID" value="QHT74410.1"/>
    <property type="molecule type" value="Genomic_DNA"/>
</dbReference>
<dbReference type="SUPFAM" id="SSF55658">
    <property type="entry name" value="L9 N-domain-like"/>
    <property type="match status" value="1"/>
</dbReference>
<evidence type="ECO:0000256" key="8">
    <source>
        <dbReference type="ARBA" id="ARBA00022842"/>
    </source>
</evidence>
<evidence type="ECO:0000256" key="6">
    <source>
        <dbReference type="ARBA" id="ARBA00022759"/>
    </source>
</evidence>
<dbReference type="EC" id="3.1.26.4" evidence="3"/>
<dbReference type="Pfam" id="PF01693">
    <property type="entry name" value="Cauli_VI"/>
    <property type="match status" value="1"/>
</dbReference>
<dbReference type="CDD" id="cd09280">
    <property type="entry name" value="RNase_HI_eukaryote_like"/>
    <property type="match status" value="1"/>
</dbReference>
<dbReference type="PANTHER" id="PTHR10642">
    <property type="entry name" value="RIBONUCLEASE H1"/>
    <property type="match status" value="1"/>
</dbReference>
<dbReference type="FunFam" id="3.40.970.10:FF:000001">
    <property type="entry name" value="Ribonuclease H1"/>
    <property type="match status" value="1"/>
</dbReference>
<dbReference type="InterPro" id="IPR036397">
    <property type="entry name" value="RNaseH_sf"/>
</dbReference>
<reference evidence="10" key="1">
    <citation type="journal article" date="2020" name="Nature">
        <title>Giant virus diversity and host interactions through global metagenomics.</title>
        <authorList>
            <person name="Schulz F."/>
            <person name="Roux S."/>
            <person name="Paez-Espino D."/>
            <person name="Jungbluth S."/>
            <person name="Walsh D.A."/>
            <person name="Denef V.J."/>
            <person name="McMahon K.D."/>
            <person name="Konstantinidis K.T."/>
            <person name="Eloe-Fadrosh E.A."/>
            <person name="Kyrpides N.C."/>
            <person name="Woyke T."/>
        </authorList>
    </citation>
    <scope>NUCLEOTIDE SEQUENCE</scope>
    <source>
        <strain evidence="10">GVMAG-M-3300023179-59</strain>
    </source>
</reference>
<keyword evidence="5" id="KW-0479">Metal-binding</keyword>
<dbReference type="GO" id="GO:0003676">
    <property type="term" value="F:nucleic acid binding"/>
    <property type="evidence" value="ECO:0007669"/>
    <property type="project" value="InterPro"/>
</dbReference>
<comment type="cofactor">
    <cofactor evidence="1">
        <name>Mg(2+)</name>
        <dbReference type="ChEBI" id="CHEBI:18420"/>
    </cofactor>
</comment>
<dbReference type="GO" id="GO:0004523">
    <property type="term" value="F:RNA-DNA hybrid ribonuclease activity"/>
    <property type="evidence" value="ECO:0007669"/>
    <property type="project" value="UniProtKB-EC"/>
</dbReference>
<keyword evidence="7" id="KW-0378">Hydrolase</keyword>
<dbReference type="GO" id="GO:0000287">
    <property type="term" value="F:magnesium ion binding"/>
    <property type="evidence" value="ECO:0007669"/>
    <property type="project" value="InterPro"/>
</dbReference>
<dbReference type="InterPro" id="IPR002156">
    <property type="entry name" value="RNaseH_domain"/>
</dbReference>
<evidence type="ECO:0000256" key="2">
    <source>
        <dbReference type="ARBA" id="ARBA00005300"/>
    </source>
</evidence>
<dbReference type="Gene3D" id="3.30.420.10">
    <property type="entry name" value="Ribonuclease H-like superfamily/Ribonuclease H"/>
    <property type="match status" value="1"/>
</dbReference>
<dbReference type="SUPFAM" id="SSF53098">
    <property type="entry name" value="Ribonuclease H-like"/>
    <property type="match status" value="1"/>
</dbReference>
<protein>
    <recommendedName>
        <fullName evidence="3">ribonuclease H</fullName>
        <ecNumber evidence="3">3.1.26.4</ecNumber>
    </recommendedName>
</protein>
<evidence type="ECO:0000256" key="7">
    <source>
        <dbReference type="ARBA" id="ARBA00022801"/>
    </source>
</evidence>
<dbReference type="PIRSF" id="PIRSF036852">
    <property type="entry name" value="Ribonuclease_H1_euk"/>
    <property type="match status" value="1"/>
</dbReference>
<dbReference type="Gene3D" id="3.40.970.10">
    <property type="entry name" value="Ribonuclease H1, N-terminal domain"/>
    <property type="match status" value="1"/>
</dbReference>
<keyword evidence="6" id="KW-0255">Endonuclease</keyword>
<dbReference type="InterPro" id="IPR009027">
    <property type="entry name" value="Ribosomal_bL9/RNase_H1_N"/>
</dbReference>
<dbReference type="InterPro" id="IPR037056">
    <property type="entry name" value="RNase_H1_N_sf"/>
</dbReference>
<dbReference type="PANTHER" id="PTHR10642:SF25">
    <property type="entry name" value="RNASE H TYPE-1 DOMAIN-CONTAINING PROTEIN"/>
    <property type="match status" value="1"/>
</dbReference>
<dbReference type="InterPro" id="IPR050092">
    <property type="entry name" value="RNase_H"/>
</dbReference>
<dbReference type="InterPro" id="IPR011320">
    <property type="entry name" value="RNase_H1_N"/>
</dbReference>
<dbReference type="Pfam" id="PF00075">
    <property type="entry name" value="RNase_H"/>
    <property type="match status" value="1"/>
</dbReference>
<dbReference type="InterPro" id="IPR017067">
    <property type="entry name" value="RNase_H1_euk"/>
</dbReference>
<dbReference type="PROSITE" id="PS50879">
    <property type="entry name" value="RNASE_H_1"/>
    <property type="match status" value="1"/>
</dbReference>
<evidence type="ECO:0000256" key="4">
    <source>
        <dbReference type="ARBA" id="ARBA00022722"/>
    </source>
</evidence>
<dbReference type="AlphaFoldDB" id="A0A6C0H204"/>
<dbReference type="InterPro" id="IPR012337">
    <property type="entry name" value="RNaseH-like_sf"/>
</dbReference>
<feature type="domain" description="RNase H type-1" evidence="9">
    <location>
        <begin position="67"/>
        <end position="217"/>
    </location>
</feature>
<comment type="similarity">
    <text evidence="2">Belongs to the RNase H family.</text>
</comment>
<proteinExistence type="inferred from homology"/>
<evidence type="ECO:0000256" key="1">
    <source>
        <dbReference type="ARBA" id="ARBA00001946"/>
    </source>
</evidence>
<keyword evidence="4" id="KW-0540">Nuclease</keyword>